<reference evidence="1" key="1">
    <citation type="submission" date="2009-11" db="EMBL/GenBank/DDBJ databases">
        <authorList>
            <consortium name="US DOE Joint Genome Institute (JGI-PGF)"/>
            <person name="Ottilar R."/>
            <person name="Schmutz J."/>
            <person name="Salamov A."/>
            <person name="Cheng J.F."/>
            <person name="Lucas S."/>
            <person name="Pitluck S."/>
            <person name="Gundlach H."/>
            <person name="Guo Y."/>
            <person name="Haberer G."/>
            <person name="Nasrallah J."/>
            <person name="Mayer K.F.X."/>
            <person name="van de Peer Y."/>
            <person name="Weigel D."/>
            <person name="Grigoriev I.V."/>
        </authorList>
    </citation>
    <scope>NUCLEOTIDE SEQUENCE</scope>
    <source>
        <strain evidence="1">Nigerian</strain>
    </source>
</reference>
<gene>
    <name evidence="1" type="ORF">XENTR_v90026894mg</name>
</gene>
<name>A0A1B8XUP3_XENTR</name>
<reference evidence="1" key="3">
    <citation type="submission" date="2016-05" db="EMBL/GenBank/DDBJ databases">
        <title>WGS assembly of Xenopus tropicalis.</title>
        <authorList>
            <person name="Sessions A."/>
            <person name="Jenkins J."/>
            <person name="Mitros T."/>
            <person name="Lyons J.T."/>
            <person name="Dichmann D.S."/>
            <person name="Robert J."/>
            <person name="Harland R.M."/>
            <person name="Rokhsar D.S."/>
        </authorList>
    </citation>
    <scope>NUCLEOTIDE SEQUENCE</scope>
    <source>
        <strain evidence="1">Nigerian</strain>
    </source>
</reference>
<accession>A0A1B8XUP3</accession>
<reference evidence="1" key="2">
    <citation type="journal article" date="2010" name="Science">
        <title>The genome of the Western clawed frog Xenopus tropicalis.</title>
        <authorList>
            <person name="Hellsten U."/>
            <person name="Harland R.M."/>
            <person name="Gilchrist M.J."/>
            <person name="Hendrix D."/>
            <person name="Jurka J."/>
            <person name="Kapitonov V."/>
            <person name="Ovcharenko I."/>
            <person name="Putnam N.H."/>
            <person name="Shu S."/>
            <person name="Taher L."/>
            <person name="Blitz I.L."/>
            <person name="Blumberg B."/>
            <person name="Dichmann D.S."/>
            <person name="Dubchak I."/>
            <person name="Amaya E."/>
            <person name="Detter J.C."/>
            <person name="Fletcher R."/>
            <person name="Gerhard D.S."/>
            <person name="Goodstein D."/>
            <person name="Graves T."/>
            <person name="Grigoriev I.V."/>
            <person name="Grimwood J."/>
            <person name="Kawashima T."/>
            <person name="Lindquist E."/>
            <person name="Lucas S.M."/>
            <person name="Mead P.E."/>
            <person name="Mitros T."/>
            <person name="Ogino H."/>
            <person name="Ohta Y."/>
            <person name="Poliakov A.V."/>
            <person name="Pollet N."/>
            <person name="Robert J."/>
            <person name="Salamov A."/>
            <person name="Sater A.K."/>
            <person name="Schmutz J."/>
            <person name="Terry A."/>
            <person name="Vize P.D."/>
            <person name="Warren W.C."/>
            <person name="Wells D."/>
            <person name="Wills A."/>
            <person name="Wilson R.K."/>
            <person name="Zimmerman L.B."/>
            <person name="Zorn A.M."/>
            <person name="Grainger R."/>
            <person name="Grammer T."/>
            <person name="Khokha M.K."/>
            <person name="Richardson P.M."/>
            <person name="Rokhsar D.S."/>
        </authorList>
    </citation>
    <scope>NUCLEOTIDE SEQUENCE [LARGE SCALE GENOMIC DNA]</scope>
    <source>
        <strain evidence="1">Nigerian</strain>
    </source>
</reference>
<proteinExistence type="predicted"/>
<organism evidence="1">
    <name type="scientific">Xenopus tropicalis</name>
    <name type="common">Western clawed frog</name>
    <name type="synonym">Silurana tropicalis</name>
    <dbReference type="NCBI Taxonomy" id="8364"/>
    <lineage>
        <taxon>Eukaryota</taxon>
        <taxon>Metazoa</taxon>
        <taxon>Chordata</taxon>
        <taxon>Craniata</taxon>
        <taxon>Vertebrata</taxon>
        <taxon>Euteleostomi</taxon>
        <taxon>Amphibia</taxon>
        <taxon>Batrachia</taxon>
        <taxon>Anura</taxon>
        <taxon>Pipoidea</taxon>
        <taxon>Pipidae</taxon>
        <taxon>Xenopodinae</taxon>
        <taxon>Xenopus</taxon>
        <taxon>Silurana</taxon>
    </lineage>
</organism>
<protein>
    <submittedName>
        <fullName evidence="1">Uncharacterized protein</fullName>
    </submittedName>
</protein>
<sequence>MVTWPISGAGAAPVPLLGGHLVGLSFGWGSSAALGHWGGHVGSAFTEWPIRWLTLDGVPGIGQLDGSYITFELLVPLIGP</sequence>
<dbReference type="EMBL" id="KV461719">
    <property type="protein sequence ID" value="OCA14385.1"/>
    <property type="molecule type" value="Genomic_DNA"/>
</dbReference>
<dbReference type="AlphaFoldDB" id="A0A1B8XUP3"/>
<evidence type="ECO:0000313" key="1">
    <source>
        <dbReference type="EMBL" id="OCA14385.1"/>
    </source>
</evidence>